<organism evidence="1 2">
    <name type="scientific">Streptomyces lutosisoli</name>
    <dbReference type="NCBI Taxonomy" id="2665721"/>
    <lineage>
        <taxon>Bacteria</taxon>
        <taxon>Bacillati</taxon>
        <taxon>Actinomycetota</taxon>
        <taxon>Actinomycetes</taxon>
        <taxon>Kitasatosporales</taxon>
        <taxon>Streptomycetaceae</taxon>
        <taxon>Streptomyces</taxon>
    </lineage>
</organism>
<dbReference type="EMBL" id="JBHTEC010000001">
    <property type="protein sequence ID" value="MFD0284822.1"/>
    <property type="molecule type" value="Genomic_DNA"/>
</dbReference>
<dbReference type="CDD" id="cd14728">
    <property type="entry name" value="Ere-like"/>
    <property type="match status" value="1"/>
</dbReference>
<name>A0ABW2VLI4_9ACTN</name>
<dbReference type="RefSeq" id="WP_381263794.1">
    <property type="nucleotide sequence ID" value="NZ_JBHTBI010000084.1"/>
</dbReference>
<comment type="caution">
    <text evidence="1">The sequence shown here is derived from an EMBL/GenBank/DDBJ whole genome shotgun (WGS) entry which is preliminary data.</text>
</comment>
<dbReference type="InterPro" id="IPR052036">
    <property type="entry name" value="Hydrolase/PRTase-associated"/>
</dbReference>
<proteinExistence type="predicted"/>
<evidence type="ECO:0000313" key="2">
    <source>
        <dbReference type="Proteomes" id="UP001596957"/>
    </source>
</evidence>
<keyword evidence="2" id="KW-1185">Reference proteome</keyword>
<dbReference type="PANTHER" id="PTHR31299:SF0">
    <property type="entry name" value="ESTERASE, PUTATIVE (AFU_ORTHOLOGUE AFUA_1G05850)-RELATED"/>
    <property type="match status" value="1"/>
</dbReference>
<dbReference type="InterPro" id="IPR007815">
    <property type="entry name" value="Emycin_Estase"/>
</dbReference>
<gene>
    <name evidence="1" type="ORF">ACFQZP_24730</name>
</gene>
<dbReference type="Pfam" id="PF05139">
    <property type="entry name" value="Erythro_esteras"/>
    <property type="match status" value="2"/>
</dbReference>
<dbReference type="Proteomes" id="UP001596957">
    <property type="component" value="Unassembled WGS sequence"/>
</dbReference>
<dbReference type="Gene3D" id="3.30.1870.10">
    <property type="entry name" value="EreA-like, domain 2"/>
    <property type="match status" value="1"/>
</dbReference>
<reference evidence="2" key="1">
    <citation type="journal article" date="2019" name="Int. J. Syst. Evol. Microbiol.">
        <title>The Global Catalogue of Microorganisms (GCM) 10K type strain sequencing project: providing services to taxonomists for standard genome sequencing and annotation.</title>
        <authorList>
            <consortium name="The Broad Institute Genomics Platform"/>
            <consortium name="The Broad Institute Genome Sequencing Center for Infectious Disease"/>
            <person name="Wu L."/>
            <person name="Ma J."/>
        </authorList>
    </citation>
    <scope>NUCLEOTIDE SEQUENCE [LARGE SCALE GENOMIC DNA]</scope>
    <source>
        <strain evidence="2">CGMCC 4.7198</strain>
    </source>
</reference>
<evidence type="ECO:0000313" key="1">
    <source>
        <dbReference type="EMBL" id="MFD0284822.1"/>
    </source>
</evidence>
<sequence length="333" mass="36265">MADDTVHAETVHDDAVRDVAAHDETVQWISDRAHPLSVLDPEASYSDLLPLAGLVGDAQVVALGASSRQAHELAMASSGVIRQLVEELGFRSVALEAADTSGLGLDEYLRTGTGDPRALLSEARPFLRTEEILDTVRWMREFNRSHPDDQVRFAGTVPRPLRKPSGLDALAGIELSMAEDLIEWHERTGDKIVYWGGMVHTAKGDPRTISPSATPTAHRNAGGHLRERFGAGFVSIGLMFQHGRVPYPVPAPPPEFAETVLGDVGLPAYLLDLRGDAPERVRNWLGTPARTRLIGPHFHAETSADNFMAGGSLGEWFDAILHVREVTSARFLP</sequence>
<protein>
    <submittedName>
        <fullName evidence="1">Erythromycin esterase family protein</fullName>
    </submittedName>
</protein>
<dbReference type="SUPFAM" id="SSF159501">
    <property type="entry name" value="EreA/ChaN-like"/>
    <property type="match status" value="1"/>
</dbReference>
<accession>A0ABW2VLI4</accession>
<dbReference type="PANTHER" id="PTHR31299">
    <property type="entry name" value="ESTERASE, PUTATIVE (AFU_ORTHOLOGUE AFUA_1G05850)-RELATED"/>
    <property type="match status" value="1"/>
</dbReference>
<dbReference type="Gene3D" id="3.40.1660.10">
    <property type="entry name" value="EreA-like (biosynthetic domain)"/>
    <property type="match status" value="2"/>
</dbReference>